<evidence type="ECO:0000256" key="7">
    <source>
        <dbReference type="ARBA" id="ARBA00023237"/>
    </source>
</evidence>
<comment type="caution">
    <text evidence="8">The sequence shown here is derived from an EMBL/GenBank/DDBJ whole genome shotgun (WGS) entry which is preliminary data.</text>
</comment>
<dbReference type="InterPro" id="IPR051906">
    <property type="entry name" value="TolC-like"/>
</dbReference>
<organism evidence="8 9">
    <name type="scientific">Rarispira pelagica</name>
    <dbReference type="NCBI Taxonomy" id="3141764"/>
    <lineage>
        <taxon>Bacteria</taxon>
        <taxon>Pseudomonadati</taxon>
        <taxon>Spirochaetota</taxon>
        <taxon>Spirochaetia</taxon>
        <taxon>Winmispirales</taxon>
        <taxon>Winmispiraceae</taxon>
        <taxon>Rarispira</taxon>
    </lineage>
</organism>
<keyword evidence="4" id="KW-1134">Transmembrane beta strand</keyword>
<name>A0ABU9U9N8_9SPIR</name>
<evidence type="ECO:0000313" key="8">
    <source>
        <dbReference type="EMBL" id="MEM5947374.1"/>
    </source>
</evidence>
<evidence type="ECO:0000256" key="1">
    <source>
        <dbReference type="ARBA" id="ARBA00004442"/>
    </source>
</evidence>
<dbReference type="Gene3D" id="1.20.1600.10">
    <property type="entry name" value="Outer membrane efflux proteins (OEP)"/>
    <property type="match status" value="1"/>
</dbReference>
<keyword evidence="6" id="KW-0472">Membrane</keyword>
<sequence length="468" mass="52492">MRFKKIIAMIFVIVVTGIIWSQEAERLTVDKAVEYALKYNSSIKNAALDLESSGLTKNTVFNQFYPSISASATLSKMHESTETISGLIPDTTSEVFSGSSMYDRVIYYEQEIPLTWMLSTSIQANLTLTTQLVSGIKIAFKNYEMGQISLEKLQRQTERDVRKAFYNLLLSKEQLNIMKESLNAAEARYKQTEKLYKNGLVDQQVLLSSRVAWESMKPQISQLDMAYKMSLSNFKMMLGIALDKPIELVGEIKVPSVDINNINSMEVSFADRADIKELVGAISMQKLQKEITMGGMLPMLTFTLTADPSFSGDPFKDSWFEDMDKWSQSSGMFGLTVTLPVDSWLPGSSTWVKLANTERDIKKLRNQLEDMLKGAKMSLDSHLLSVKTAMENLEASNLNLELAKTSYNLAEEAYKSGLKDLVAVMDAENTLRQAQFSVLSTKAQILNGLIDLAYDLNQPIDQFIGGEK</sequence>
<accession>A0ABU9U9N8</accession>
<evidence type="ECO:0000256" key="4">
    <source>
        <dbReference type="ARBA" id="ARBA00022452"/>
    </source>
</evidence>
<dbReference type="Proteomes" id="UP001466331">
    <property type="component" value="Unassembled WGS sequence"/>
</dbReference>
<keyword evidence="9" id="KW-1185">Reference proteome</keyword>
<dbReference type="Pfam" id="PF02321">
    <property type="entry name" value="OEP"/>
    <property type="match status" value="2"/>
</dbReference>
<evidence type="ECO:0000256" key="5">
    <source>
        <dbReference type="ARBA" id="ARBA00022692"/>
    </source>
</evidence>
<dbReference type="PANTHER" id="PTHR30026">
    <property type="entry name" value="OUTER MEMBRANE PROTEIN TOLC"/>
    <property type="match status" value="1"/>
</dbReference>
<protein>
    <submittedName>
        <fullName evidence="8">TolC family protein</fullName>
    </submittedName>
</protein>
<reference evidence="8 9" key="1">
    <citation type="submission" date="2024-03" db="EMBL/GenBank/DDBJ databases">
        <title>Ignisphaera cupida sp. nov., a hyperthermophilic hydrolytic archaeon from a hot spring of Kamchatka, and proposal of Ignisphaeraceae fam. nov.</title>
        <authorList>
            <person name="Podosokorskaya O.A."/>
            <person name="Elcheninov A.G."/>
            <person name="Maltseva A.I."/>
            <person name="Zayulina K.S."/>
            <person name="Novikov A."/>
            <person name="Merkel A.Y."/>
        </authorList>
    </citation>
    <scope>NUCLEOTIDE SEQUENCE [LARGE SCALE GENOMIC DNA]</scope>
    <source>
        <strain evidence="8 9">38H-sp</strain>
    </source>
</reference>
<keyword evidence="5" id="KW-0812">Transmembrane</keyword>
<evidence type="ECO:0000256" key="2">
    <source>
        <dbReference type="ARBA" id="ARBA00007613"/>
    </source>
</evidence>
<comment type="similarity">
    <text evidence="2">Belongs to the outer membrane factor (OMF) (TC 1.B.17) family.</text>
</comment>
<evidence type="ECO:0000313" key="9">
    <source>
        <dbReference type="Proteomes" id="UP001466331"/>
    </source>
</evidence>
<keyword evidence="7" id="KW-0998">Cell outer membrane</keyword>
<evidence type="ECO:0000256" key="3">
    <source>
        <dbReference type="ARBA" id="ARBA00022448"/>
    </source>
</evidence>
<proteinExistence type="inferred from homology"/>
<dbReference type="EMBL" id="JBCHKQ010000001">
    <property type="protein sequence ID" value="MEM5947374.1"/>
    <property type="molecule type" value="Genomic_DNA"/>
</dbReference>
<comment type="subcellular location">
    <subcellularLocation>
        <location evidence="1">Cell outer membrane</location>
    </subcellularLocation>
</comment>
<keyword evidence="3" id="KW-0813">Transport</keyword>
<dbReference type="InterPro" id="IPR003423">
    <property type="entry name" value="OMP_efflux"/>
</dbReference>
<dbReference type="RefSeq" id="WP_420068823.1">
    <property type="nucleotide sequence ID" value="NZ_JBCHKQ010000001.1"/>
</dbReference>
<evidence type="ECO:0000256" key="6">
    <source>
        <dbReference type="ARBA" id="ARBA00023136"/>
    </source>
</evidence>
<dbReference type="SUPFAM" id="SSF56954">
    <property type="entry name" value="Outer membrane efflux proteins (OEP)"/>
    <property type="match status" value="1"/>
</dbReference>
<gene>
    <name evidence="8" type="ORF">WKV44_02345</name>
</gene>
<dbReference type="PANTHER" id="PTHR30026:SF20">
    <property type="entry name" value="OUTER MEMBRANE PROTEIN TOLC"/>
    <property type="match status" value="1"/>
</dbReference>